<dbReference type="InterPro" id="IPR009061">
    <property type="entry name" value="DNA-bd_dom_put_sf"/>
</dbReference>
<accession>A0A0M9WMJ7</accession>
<evidence type="ECO:0000259" key="3">
    <source>
        <dbReference type="PROSITE" id="PS50937"/>
    </source>
</evidence>
<dbReference type="InterPro" id="IPR000551">
    <property type="entry name" value="MerR-type_HTH_dom"/>
</dbReference>
<dbReference type="Pfam" id="PF13411">
    <property type="entry name" value="MerR_1"/>
    <property type="match status" value="1"/>
</dbReference>
<dbReference type="Gene3D" id="1.10.1660.10">
    <property type="match status" value="1"/>
</dbReference>
<dbReference type="RefSeq" id="WP_054374100.1">
    <property type="nucleotide sequence ID" value="NZ_AZYO01000062.1"/>
</dbReference>
<reference evidence="5" key="2">
    <citation type="submission" date="2015-01" db="EMBL/GenBank/DDBJ databases">
        <title>Draft genome sequence of potential hydrocarbon metabolising strain of Rhodococcus rhodochrous.</title>
        <authorList>
            <person name="Aggarwal R.K."/>
            <person name="Dawar C."/>
        </authorList>
    </citation>
    <scope>NUCLEOTIDE SEQUENCE [LARGE SCALE GENOMIC DNA]</scope>
    <source>
        <strain evidence="5">KG-21</strain>
    </source>
</reference>
<dbReference type="SUPFAM" id="SSF46955">
    <property type="entry name" value="Putative DNA-binding domain"/>
    <property type="match status" value="1"/>
</dbReference>
<evidence type="ECO:0000256" key="2">
    <source>
        <dbReference type="SAM" id="Coils"/>
    </source>
</evidence>
<proteinExistence type="predicted"/>
<comment type="caution">
    <text evidence="4">The sequence shown here is derived from an EMBL/GenBank/DDBJ whole genome shotgun (WGS) entry which is preliminary data.</text>
</comment>
<dbReference type="Gene3D" id="1.20.5.170">
    <property type="match status" value="1"/>
</dbReference>
<sequence>MEKTRKEPVPDPRRGVYGISVASELSGVDPQSMRLYERRGLLSPARTRGGTRRYSDEDVARLRRISELLSEGINLAGIAQIFRLESHHAELASHTARLESHNARLESDKARLEDVNARLESDNARLRAGTDDSTATS</sequence>
<name>A0A0M9WMJ7_RHORH</name>
<protein>
    <submittedName>
        <fullName evidence="4">MerR family transcriptional regulator</fullName>
    </submittedName>
</protein>
<dbReference type="EMBL" id="AZYO01000062">
    <property type="protein sequence ID" value="KOS54600.1"/>
    <property type="molecule type" value="Genomic_DNA"/>
</dbReference>
<dbReference type="SMART" id="SM00422">
    <property type="entry name" value="HTH_MERR"/>
    <property type="match status" value="1"/>
</dbReference>
<dbReference type="PATRIC" id="fig|1441923.3.peg.4203"/>
<evidence type="ECO:0000256" key="1">
    <source>
        <dbReference type="ARBA" id="ARBA00023125"/>
    </source>
</evidence>
<dbReference type="AlphaFoldDB" id="A0A0M9WMJ7"/>
<dbReference type="PROSITE" id="PS50937">
    <property type="entry name" value="HTH_MERR_2"/>
    <property type="match status" value="1"/>
</dbReference>
<evidence type="ECO:0000313" key="5">
    <source>
        <dbReference type="Proteomes" id="UP000037712"/>
    </source>
</evidence>
<dbReference type="GO" id="GO:0003677">
    <property type="term" value="F:DNA binding"/>
    <property type="evidence" value="ECO:0007669"/>
    <property type="project" value="UniProtKB-KW"/>
</dbReference>
<gene>
    <name evidence="4" type="ORF">Z051_19250</name>
</gene>
<dbReference type="PANTHER" id="PTHR30204">
    <property type="entry name" value="REDOX-CYCLING DRUG-SENSING TRANSCRIPTIONAL ACTIVATOR SOXR"/>
    <property type="match status" value="1"/>
</dbReference>
<keyword evidence="2" id="KW-0175">Coiled coil</keyword>
<dbReference type="InterPro" id="IPR047057">
    <property type="entry name" value="MerR_fam"/>
</dbReference>
<dbReference type="PRINTS" id="PR00040">
    <property type="entry name" value="HTHMERR"/>
</dbReference>
<dbReference type="Proteomes" id="UP000037712">
    <property type="component" value="Unassembled WGS sequence"/>
</dbReference>
<reference evidence="4 5" key="1">
    <citation type="journal article" date="2015" name="Genome Announc.">
        <title>Draft Genome Sequence of Rhodococcus rhodochrous Strain KG-21, a Soil Isolate from Oil Fields of Krishna-Godavari Basin, India.</title>
        <authorList>
            <person name="Dawar C."/>
            <person name="Aggarwal R.K."/>
        </authorList>
    </citation>
    <scope>NUCLEOTIDE SEQUENCE [LARGE SCALE GENOMIC DNA]</scope>
    <source>
        <strain evidence="4 5">KG-21</strain>
    </source>
</reference>
<evidence type="ECO:0000313" key="4">
    <source>
        <dbReference type="EMBL" id="KOS54600.1"/>
    </source>
</evidence>
<feature type="domain" description="HTH merR-type" evidence="3">
    <location>
        <begin position="16"/>
        <end position="84"/>
    </location>
</feature>
<keyword evidence="1" id="KW-0238">DNA-binding</keyword>
<dbReference type="GO" id="GO:0003700">
    <property type="term" value="F:DNA-binding transcription factor activity"/>
    <property type="evidence" value="ECO:0007669"/>
    <property type="project" value="InterPro"/>
</dbReference>
<feature type="coiled-coil region" evidence="2">
    <location>
        <begin position="95"/>
        <end position="129"/>
    </location>
</feature>
<dbReference type="PANTHER" id="PTHR30204:SF58">
    <property type="entry name" value="HTH-TYPE TRANSCRIPTIONAL REGULATOR YFMP"/>
    <property type="match status" value="1"/>
</dbReference>
<organism evidence="4 5">
    <name type="scientific">Rhodococcus rhodochrous KG-21</name>
    <dbReference type="NCBI Taxonomy" id="1441923"/>
    <lineage>
        <taxon>Bacteria</taxon>
        <taxon>Bacillati</taxon>
        <taxon>Actinomycetota</taxon>
        <taxon>Actinomycetes</taxon>
        <taxon>Mycobacteriales</taxon>
        <taxon>Nocardiaceae</taxon>
        <taxon>Rhodococcus</taxon>
    </lineage>
</organism>